<comment type="similarity">
    <text evidence="7">Belongs to the MurCDEF family.</text>
</comment>
<sequence length="448" mass="48755">MSLISSDRVRAVVGLGVSGISCARFLSQENIDFYIVDSRNEPPGLEEAKSFCPHDRIFLGNLDILLTLPVTELYVSPGIPLSHPVLKQLSDKGVLMRGDIDLFCDYANAPIVAITGSNAKSTVTTLVADMLNVSGYNAVAGGNLGATALDLLSTSVDYYVLELSSFQLETTHSLSAAVATVLNVSEDHMDRYDSLYDYQKVKQRIYRRCRAAVCNKQDILTVPLLPDNTPVNAFTIGAPDLREFGLLPDGKEQWLCYGVERLINTSSIKLKGKHNYANILAALAILKMLDVPFKKDVITSYLSEFEGLPHRCQTVKQVKGAVYINDSKGTNVGATIAALDGFGSAKPNIHLILGGDGKGADFSPLVKPVSQYVKNVYLFGADAGTLEFILGAEVTCHRHENLDSIIMAVSSYAQVGDIVLFSPACASLDMYSNYKERGEHFIRLVRSL</sequence>
<feature type="binding site" evidence="7">
    <location>
        <begin position="116"/>
        <end position="122"/>
    </location>
    <ligand>
        <name>ATP</name>
        <dbReference type="ChEBI" id="CHEBI:30616"/>
    </ligand>
</feature>
<dbReference type="Gene3D" id="3.40.1190.10">
    <property type="entry name" value="Mur-like, catalytic domain"/>
    <property type="match status" value="1"/>
</dbReference>
<comment type="catalytic activity">
    <reaction evidence="7 8">
        <text>UDP-N-acetyl-alpha-D-muramoyl-L-alanine + D-glutamate + ATP = UDP-N-acetyl-alpha-D-muramoyl-L-alanyl-D-glutamate + ADP + phosphate + H(+)</text>
        <dbReference type="Rhea" id="RHEA:16429"/>
        <dbReference type="ChEBI" id="CHEBI:15378"/>
        <dbReference type="ChEBI" id="CHEBI:29986"/>
        <dbReference type="ChEBI" id="CHEBI:30616"/>
        <dbReference type="ChEBI" id="CHEBI:43474"/>
        <dbReference type="ChEBI" id="CHEBI:83898"/>
        <dbReference type="ChEBI" id="CHEBI:83900"/>
        <dbReference type="ChEBI" id="CHEBI:456216"/>
        <dbReference type="EC" id="6.3.2.9"/>
    </reaction>
</comment>
<dbReference type="Pfam" id="PF08245">
    <property type="entry name" value="Mur_ligase_M"/>
    <property type="match status" value="1"/>
</dbReference>
<comment type="caution">
    <text evidence="11">The sequence shown here is derived from an EMBL/GenBank/DDBJ whole genome shotgun (WGS) entry which is preliminary data.</text>
</comment>
<comment type="subcellular location">
    <subcellularLocation>
        <location evidence="1 7 8">Cytoplasm</location>
    </subcellularLocation>
</comment>
<dbReference type="InterPro" id="IPR036565">
    <property type="entry name" value="Mur-like_cat_sf"/>
</dbReference>
<dbReference type="EMBL" id="JAPUBN010000019">
    <property type="protein sequence ID" value="MCZ2723095.1"/>
    <property type="molecule type" value="Genomic_DNA"/>
</dbReference>
<dbReference type="SUPFAM" id="SSF51984">
    <property type="entry name" value="MurCD N-terminal domain"/>
    <property type="match status" value="1"/>
</dbReference>
<dbReference type="PANTHER" id="PTHR43692:SF1">
    <property type="entry name" value="UDP-N-ACETYLMURAMOYLALANINE--D-GLUTAMATE LIGASE"/>
    <property type="match status" value="1"/>
</dbReference>
<keyword evidence="5 7" id="KW-0547">Nucleotide-binding</keyword>
<keyword evidence="12" id="KW-1185">Reference proteome</keyword>
<evidence type="ECO:0000256" key="4">
    <source>
        <dbReference type="ARBA" id="ARBA00022598"/>
    </source>
</evidence>
<dbReference type="InterPro" id="IPR005762">
    <property type="entry name" value="MurD"/>
</dbReference>
<keyword evidence="3 7" id="KW-0963">Cytoplasm</keyword>
<dbReference type="InterPro" id="IPR036615">
    <property type="entry name" value="Mur_ligase_C_dom_sf"/>
</dbReference>
<keyword evidence="7 8" id="KW-0132">Cell division</keyword>
<dbReference type="EC" id="6.3.2.9" evidence="7 8"/>
<dbReference type="Gene3D" id="3.90.190.20">
    <property type="entry name" value="Mur ligase, C-terminal domain"/>
    <property type="match status" value="1"/>
</dbReference>
<organism evidence="11 12">
    <name type="scientific">Marinomonas phaeophyticola</name>
    <dbReference type="NCBI Taxonomy" id="3004091"/>
    <lineage>
        <taxon>Bacteria</taxon>
        <taxon>Pseudomonadati</taxon>
        <taxon>Pseudomonadota</taxon>
        <taxon>Gammaproteobacteria</taxon>
        <taxon>Oceanospirillales</taxon>
        <taxon>Oceanospirillaceae</taxon>
        <taxon>Marinomonas</taxon>
    </lineage>
</organism>
<keyword evidence="4 7" id="KW-0436">Ligase</keyword>
<evidence type="ECO:0000256" key="8">
    <source>
        <dbReference type="RuleBase" id="RU003664"/>
    </source>
</evidence>
<evidence type="ECO:0000256" key="5">
    <source>
        <dbReference type="ARBA" id="ARBA00022741"/>
    </source>
</evidence>
<evidence type="ECO:0000256" key="3">
    <source>
        <dbReference type="ARBA" id="ARBA00022490"/>
    </source>
</evidence>
<gene>
    <name evidence="7 11" type="primary">murD</name>
    <name evidence="11" type="ORF">O1D97_16105</name>
</gene>
<comment type="function">
    <text evidence="7 8">Cell wall formation. Catalyzes the addition of glutamate to the nucleotide precursor UDP-N-acetylmuramoyl-L-alanine (UMA).</text>
</comment>
<feature type="domain" description="Mur ligase central" evidence="10">
    <location>
        <begin position="114"/>
        <end position="285"/>
    </location>
</feature>
<feature type="domain" description="Mur ligase C-terminal" evidence="9">
    <location>
        <begin position="310"/>
        <end position="425"/>
    </location>
</feature>
<dbReference type="NCBIfam" id="TIGR01087">
    <property type="entry name" value="murD"/>
    <property type="match status" value="1"/>
</dbReference>
<keyword evidence="7 8" id="KW-0961">Cell wall biogenesis/degradation</keyword>
<protein>
    <recommendedName>
        <fullName evidence="7 8">UDP-N-acetylmuramoylalanine--D-glutamate ligase</fullName>
        <ecNumber evidence="7 8">6.3.2.9</ecNumber>
    </recommendedName>
    <alternativeName>
        <fullName evidence="7">D-glutamic acid-adding enzyme</fullName>
    </alternativeName>
    <alternativeName>
        <fullName evidence="7">UDP-N-acetylmuramoyl-L-alanyl-D-glutamate synthetase</fullName>
    </alternativeName>
</protein>
<dbReference type="InterPro" id="IPR013221">
    <property type="entry name" value="Mur_ligase_cen"/>
</dbReference>
<keyword evidence="7 8" id="KW-0573">Peptidoglycan synthesis</keyword>
<keyword evidence="7 8" id="KW-0131">Cell cycle</keyword>
<evidence type="ECO:0000256" key="2">
    <source>
        <dbReference type="ARBA" id="ARBA00004752"/>
    </source>
</evidence>
<evidence type="ECO:0000259" key="9">
    <source>
        <dbReference type="Pfam" id="PF02875"/>
    </source>
</evidence>
<proteinExistence type="inferred from homology"/>
<reference evidence="11" key="1">
    <citation type="submission" date="2022-12" db="EMBL/GenBank/DDBJ databases">
        <title>Marinomonas 15G1-11 sp. nov, isolated from marine algae.</title>
        <authorList>
            <person name="Butt M."/>
            <person name="Choi D.G."/>
            <person name="Kim J.M."/>
            <person name="Lee J.K."/>
            <person name="Baek J.H."/>
            <person name="Jeon C.O."/>
        </authorList>
    </citation>
    <scope>NUCLEOTIDE SEQUENCE</scope>
    <source>
        <strain evidence="11">15G1-11</strain>
    </source>
</reference>
<comment type="pathway">
    <text evidence="2 7 8">Cell wall biogenesis; peptidoglycan biosynthesis.</text>
</comment>
<dbReference type="Pfam" id="PF02875">
    <property type="entry name" value="Mur_ligase_C"/>
    <property type="match status" value="1"/>
</dbReference>
<evidence type="ECO:0000313" key="11">
    <source>
        <dbReference type="EMBL" id="MCZ2723095.1"/>
    </source>
</evidence>
<evidence type="ECO:0000313" key="12">
    <source>
        <dbReference type="Proteomes" id="UP001149719"/>
    </source>
</evidence>
<dbReference type="RefSeq" id="WP_269127185.1">
    <property type="nucleotide sequence ID" value="NZ_JAPUBN010000019.1"/>
</dbReference>
<evidence type="ECO:0000256" key="6">
    <source>
        <dbReference type="ARBA" id="ARBA00022840"/>
    </source>
</evidence>
<dbReference type="SUPFAM" id="SSF53244">
    <property type="entry name" value="MurD-like peptide ligases, peptide-binding domain"/>
    <property type="match status" value="1"/>
</dbReference>
<dbReference type="GO" id="GO:0008764">
    <property type="term" value="F:UDP-N-acetylmuramoylalanine-D-glutamate ligase activity"/>
    <property type="evidence" value="ECO:0007669"/>
    <property type="project" value="UniProtKB-EC"/>
</dbReference>
<evidence type="ECO:0000259" key="10">
    <source>
        <dbReference type="Pfam" id="PF08245"/>
    </source>
</evidence>
<accession>A0ABT4JXI9</accession>
<evidence type="ECO:0000256" key="7">
    <source>
        <dbReference type="HAMAP-Rule" id="MF_00639"/>
    </source>
</evidence>
<dbReference type="PANTHER" id="PTHR43692">
    <property type="entry name" value="UDP-N-ACETYLMURAMOYLALANINE--D-GLUTAMATE LIGASE"/>
    <property type="match status" value="1"/>
</dbReference>
<keyword evidence="7 8" id="KW-0133">Cell shape</keyword>
<dbReference type="Proteomes" id="UP001149719">
    <property type="component" value="Unassembled WGS sequence"/>
</dbReference>
<dbReference type="Pfam" id="PF21799">
    <property type="entry name" value="MurD-like_N"/>
    <property type="match status" value="1"/>
</dbReference>
<dbReference type="HAMAP" id="MF_00639">
    <property type="entry name" value="MurD"/>
    <property type="match status" value="1"/>
</dbReference>
<dbReference type="InterPro" id="IPR004101">
    <property type="entry name" value="Mur_ligase_C"/>
</dbReference>
<keyword evidence="6 7" id="KW-0067">ATP-binding</keyword>
<dbReference type="SUPFAM" id="SSF53623">
    <property type="entry name" value="MurD-like peptide ligases, catalytic domain"/>
    <property type="match status" value="1"/>
</dbReference>
<dbReference type="Gene3D" id="3.40.50.720">
    <property type="entry name" value="NAD(P)-binding Rossmann-like Domain"/>
    <property type="match status" value="1"/>
</dbReference>
<evidence type="ECO:0000256" key="1">
    <source>
        <dbReference type="ARBA" id="ARBA00004496"/>
    </source>
</evidence>
<name>A0ABT4JXI9_9GAMM</name>